<reference evidence="1" key="1">
    <citation type="submission" date="2013-08" db="EMBL/GenBank/DDBJ databases">
        <authorList>
            <person name="Mendez C."/>
            <person name="Richter M."/>
            <person name="Ferrer M."/>
            <person name="Sanchez J."/>
        </authorList>
    </citation>
    <scope>NUCLEOTIDE SEQUENCE</scope>
</reference>
<gene>
    <name evidence="1" type="ORF">B1B_10649</name>
</gene>
<reference evidence="1" key="2">
    <citation type="journal article" date="2014" name="ISME J.">
        <title>Microbial stratification in low pH oxic and suboxic macroscopic growths along an acid mine drainage.</title>
        <authorList>
            <person name="Mendez-Garcia C."/>
            <person name="Mesa V."/>
            <person name="Sprenger R.R."/>
            <person name="Richter M."/>
            <person name="Diez M.S."/>
            <person name="Solano J."/>
            <person name="Bargiela R."/>
            <person name="Golyshina O.V."/>
            <person name="Manteca A."/>
            <person name="Ramos J.L."/>
            <person name="Gallego J.R."/>
            <person name="Llorente I."/>
            <person name="Martins Dos Santos V.A."/>
            <person name="Jensen O.N."/>
            <person name="Pelaez A.I."/>
            <person name="Sanchez J."/>
            <person name="Ferrer M."/>
        </authorList>
    </citation>
    <scope>NUCLEOTIDE SEQUENCE</scope>
</reference>
<protein>
    <submittedName>
        <fullName evidence="1">Protein, Rhodopirellula transposase family</fullName>
    </submittedName>
</protein>
<comment type="caution">
    <text evidence="1">The sequence shown here is derived from an EMBL/GenBank/DDBJ whole genome shotgun (WGS) entry which is preliminary data.</text>
</comment>
<dbReference type="AlphaFoldDB" id="T1BEN1"/>
<name>T1BEN1_9ZZZZ</name>
<evidence type="ECO:0000313" key="1">
    <source>
        <dbReference type="EMBL" id="EQD52605.1"/>
    </source>
</evidence>
<sequence>MRNQAIVRQIAAKYRSLSELMDERMRRQWAASEAQAYGWGGLQAVRAAIGMSANTIRKGLGELVAREENPDAPLSTRLRREGGGRKRCSEADPQLIETLMRLVEPMTRGDPMSALRWTCKSTGHLAEA</sequence>
<feature type="non-terminal residue" evidence="1">
    <location>
        <position position="128"/>
    </location>
</feature>
<dbReference type="EMBL" id="AUZY01006937">
    <property type="protein sequence ID" value="EQD52605.1"/>
    <property type="molecule type" value="Genomic_DNA"/>
</dbReference>
<proteinExistence type="predicted"/>
<accession>T1BEN1</accession>
<organism evidence="1">
    <name type="scientific">mine drainage metagenome</name>
    <dbReference type="NCBI Taxonomy" id="410659"/>
    <lineage>
        <taxon>unclassified sequences</taxon>
        <taxon>metagenomes</taxon>
        <taxon>ecological metagenomes</taxon>
    </lineage>
</organism>